<accession>A0A2P5B0T1</accession>
<evidence type="ECO:0000313" key="1">
    <source>
        <dbReference type="EMBL" id="PON42437.1"/>
    </source>
</evidence>
<protein>
    <recommendedName>
        <fullName evidence="3">Late embryogenesis abundant protein LEA-2 subgroup domain-containing protein</fullName>
    </recommendedName>
</protein>
<keyword evidence="2" id="KW-1185">Reference proteome</keyword>
<evidence type="ECO:0008006" key="3">
    <source>
        <dbReference type="Google" id="ProtNLM"/>
    </source>
</evidence>
<evidence type="ECO:0000313" key="2">
    <source>
        <dbReference type="Proteomes" id="UP000237105"/>
    </source>
</evidence>
<dbReference type="EMBL" id="JXTB01000392">
    <property type="protein sequence ID" value="PON42437.1"/>
    <property type="molecule type" value="Genomic_DNA"/>
</dbReference>
<dbReference type="OrthoDB" id="648668at2759"/>
<name>A0A2P5B0T1_PARAD</name>
<dbReference type="AlphaFoldDB" id="A0A2P5B0T1"/>
<proteinExistence type="predicted"/>
<reference evidence="2" key="1">
    <citation type="submission" date="2016-06" db="EMBL/GenBank/DDBJ databases">
        <title>Parallel loss of symbiosis genes in relatives of nitrogen-fixing non-legume Parasponia.</title>
        <authorList>
            <person name="Van Velzen R."/>
            <person name="Holmer R."/>
            <person name="Bu F."/>
            <person name="Rutten L."/>
            <person name="Van Zeijl A."/>
            <person name="Liu W."/>
            <person name="Santuari L."/>
            <person name="Cao Q."/>
            <person name="Sharma T."/>
            <person name="Shen D."/>
            <person name="Roswanjaya Y."/>
            <person name="Wardhani T."/>
            <person name="Kalhor M.S."/>
            <person name="Jansen J."/>
            <person name="Van den Hoogen J."/>
            <person name="Gungor B."/>
            <person name="Hartog M."/>
            <person name="Hontelez J."/>
            <person name="Verver J."/>
            <person name="Yang W.-C."/>
            <person name="Schijlen E."/>
            <person name="Repin R."/>
            <person name="Schilthuizen M."/>
            <person name="Schranz E."/>
            <person name="Heidstra R."/>
            <person name="Miyata K."/>
            <person name="Fedorova E."/>
            <person name="Kohlen W."/>
            <person name="Bisseling T."/>
            <person name="Smit S."/>
            <person name="Geurts R."/>
        </authorList>
    </citation>
    <scope>NUCLEOTIDE SEQUENCE [LARGE SCALE GENOMIC DNA]</scope>
    <source>
        <strain evidence="2">cv. WU1-14</strain>
    </source>
</reference>
<gene>
    <name evidence="1" type="ORF">PanWU01x14_281950</name>
</gene>
<organism evidence="1 2">
    <name type="scientific">Parasponia andersonii</name>
    <name type="common">Sponia andersonii</name>
    <dbReference type="NCBI Taxonomy" id="3476"/>
    <lineage>
        <taxon>Eukaryota</taxon>
        <taxon>Viridiplantae</taxon>
        <taxon>Streptophyta</taxon>
        <taxon>Embryophyta</taxon>
        <taxon>Tracheophyta</taxon>
        <taxon>Spermatophyta</taxon>
        <taxon>Magnoliopsida</taxon>
        <taxon>eudicotyledons</taxon>
        <taxon>Gunneridae</taxon>
        <taxon>Pentapetalae</taxon>
        <taxon>rosids</taxon>
        <taxon>fabids</taxon>
        <taxon>Rosales</taxon>
        <taxon>Cannabaceae</taxon>
        <taxon>Parasponia</taxon>
    </lineage>
</organism>
<sequence length="99" mass="11266">MWTKCREVQVYVKDATLANFALNVTTNDTFQISYDMSLNYTITNPNANIGAYFGRIQSLAIQGETQFAQVAFKAILPRPQNDNHVARRLSRESNHVVWA</sequence>
<dbReference type="Proteomes" id="UP000237105">
    <property type="component" value="Unassembled WGS sequence"/>
</dbReference>
<comment type="caution">
    <text evidence="1">The sequence shown here is derived from an EMBL/GenBank/DDBJ whole genome shotgun (WGS) entry which is preliminary data.</text>
</comment>